<feature type="repeat" description="TPR" evidence="3">
    <location>
        <begin position="403"/>
        <end position="436"/>
    </location>
</feature>
<accession>A0A097AU44</accession>
<organism evidence="6 7">
    <name type="scientific">Thermoanaerobacter kivui</name>
    <name type="common">Acetogenium kivui</name>
    <dbReference type="NCBI Taxonomy" id="2325"/>
    <lineage>
        <taxon>Bacteria</taxon>
        <taxon>Bacillati</taxon>
        <taxon>Bacillota</taxon>
        <taxon>Clostridia</taxon>
        <taxon>Thermoanaerobacterales</taxon>
        <taxon>Thermoanaerobacteraceae</taxon>
        <taxon>Thermoanaerobacter</taxon>
    </lineage>
</organism>
<dbReference type="Pfam" id="PF13424">
    <property type="entry name" value="TPR_12"/>
    <property type="match status" value="2"/>
</dbReference>
<sequence>MDMVELGRRIREERKRQFLKQGDLSGDEFSKGYISLIEKGKISPSLKALNFIAQKLNKPVVYFLDEDYVEKEELKKELSKYKNILEKFLNAQRAFDSKNYEETIKLYLDILKNAIDEYSSNLINFYLAKSYFVIKDYPKVLEILDKISSYFEKNSFNEIMVEIYYMKGLSLGNLQKFQSSLENYLKALDGFEKYSLKNTELKSRILFSIANLYSKIGEFIKARDYYIKCLEYSTQIKAVDFIALSNNGLGLVNYELKQYNDALKHIRRAILISKTLNLKEDIANEYNYLGFVYTDLKKYDIAEKYFFKSYSLYKDLGMKVGMAYNLTEIGKIYYFREDYEKALEYLNESLEIVKEINEEEEMGRIYTILGNLHLKQGQFELSEKELLKSVEILKYLGLKKDLSEAYKGLGNLYIALNNTEEAKKYFNQSIELLYENLA</sequence>
<evidence type="ECO:0000256" key="2">
    <source>
        <dbReference type="ARBA" id="ARBA00022803"/>
    </source>
</evidence>
<dbReference type="InterPro" id="IPR010982">
    <property type="entry name" value="Lambda_DNA-bd_dom_sf"/>
</dbReference>
<reference evidence="7" key="1">
    <citation type="journal article" date="2015" name="Genome Announc.">
        <title>Whole-Genome Sequences of 80 Environmental and Clinical Isolates of Burkholderia pseudomallei.</title>
        <authorList>
            <person name="Johnson S.L."/>
            <person name="Baker A.L."/>
            <person name="Chain P.S."/>
            <person name="Currie B.J."/>
            <person name="Daligault H.E."/>
            <person name="Davenport K.W."/>
            <person name="Davis C.B."/>
            <person name="Inglis T.J."/>
            <person name="Kaestli M."/>
            <person name="Koren S."/>
            <person name="Mayo M."/>
            <person name="Merritt A.J."/>
            <person name="Price E.P."/>
            <person name="Sarovich D.S."/>
            <person name="Warner J."/>
            <person name="Rosovitz M.J."/>
        </authorList>
    </citation>
    <scope>NUCLEOTIDE SEQUENCE [LARGE SCALE GENOMIC DNA]</scope>
    <source>
        <strain evidence="7">DSM 2030</strain>
    </source>
</reference>
<keyword evidence="1" id="KW-0677">Repeat</keyword>
<dbReference type="InterPro" id="IPR019734">
    <property type="entry name" value="TPR_rpt"/>
</dbReference>
<dbReference type="Pfam" id="PF13181">
    <property type="entry name" value="TPR_8"/>
    <property type="match status" value="2"/>
</dbReference>
<dbReference type="EMBL" id="CP009170">
    <property type="protein sequence ID" value="AIS53325.1"/>
    <property type="molecule type" value="Genomic_DNA"/>
</dbReference>
<dbReference type="eggNOG" id="COG0457">
    <property type="taxonomic scope" value="Bacteria"/>
</dbReference>
<feature type="domain" description="HTH cro/C1-type" evidence="5">
    <location>
        <begin position="30"/>
        <end position="63"/>
    </location>
</feature>
<keyword evidence="2 3" id="KW-0802">TPR repeat</keyword>
<evidence type="ECO:0000256" key="4">
    <source>
        <dbReference type="SAM" id="Coils"/>
    </source>
</evidence>
<dbReference type="AlphaFoldDB" id="A0A097AU44"/>
<proteinExistence type="predicted"/>
<evidence type="ECO:0000256" key="3">
    <source>
        <dbReference type="PROSITE-ProRule" id="PRU00339"/>
    </source>
</evidence>
<dbReference type="KEGG" id="tki:TKV_c21960"/>
<dbReference type="GO" id="GO:0003677">
    <property type="term" value="F:DNA binding"/>
    <property type="evidence" value="ECO:0007669"/>
    <property type="project" value="InterPro"/>
</dbReference>
<dbReference type="InterPro" id="IPR011990">
    <property type="entry name" value="TPR-like_helical_dom_sf"/>
</dbReference>
<name>A0A097AU44_THEKI</name>
<dbReference type="SMART" id="SM00028">
    <property type="entry name" value="TPR"/>
    <property type="match status" value="8"/>
</dbReference>
<keyword evidence="4" id="KW-0175">Coiled coil</keyword>
<feature type="coiled-coil region" evidence="4">
    <location>
        <begin position="64"/>
        <end position="91"/>
    </location>
</feature>
<evidence type="ECO:0000256" key="1">
    <source>
        <dbReference type="ARBA" id="ARBA00022737"/>
    </source>
</evidence>
<dbReference type="CDD" id="cd00093">
    <property type="entry name" value="HTH_XRE"/>
    <property type="match status" value="1"/>
</dbReference>
<dbReference type="SMART" id="SM00530">
    <property type="entry name" value="HTH_XRE"/>
    <property type="match status" value="1"/>
</dbReference>
<evidence type="ECO:0000313" key="6">
    <source>
        <dbReference type="EMBL" id="AIS53325.1"/>
    </source>
</evidence>
<dbReference type="SUPFAM" id="SSF48452">
    <property type="entry name" value="TPR-like"/>
    <property type="match status" value="2"/>
</dbReference>
<keyword evidence="7" id="KW-1185">Reference proteome</keyword>
<dbReference type="PANTHER" id="PTHR45641">
    <property type="entry name" value="TETRATRICOPEPTIDE REPEAT PROTEIN (AFU_ORTHOLOGUE AFUA_6G03870)"/>
    <property type="match status" value="1"/>
</dbReference>
<dbReference type="PROSITE" id="PS50005">
    <property type="entry name" value="TPR"/>
    <property type="match status" value="3"/>
</dbReference>
<dbReference type="RefSeq" id="WP_049685918.1">
    <property type="nucleotide sequence ID" value="NZ_CP009170.1"/>
</dbReference>
<dbReference type="InterPro" id="IPR001387">
    <property type="entry name" value="Cro/C1-type_HTH"/>
</dbReference>
<feature type="repeat" description="TPR" evidence="3">
    <location>
        <begin position="323"/>
        <end position="356"/>
    </location>
</feature>
<dbReference type="OrthoDB" id="290878at2"/>
<evidence type="ECO:0000259" key="5">
    <source>
        <dbReference type="PROSITE" id="PS50943"/>
    </source>
</evidence>
<protein>
    <submittedName>
        <fullName evidence="6">Helix-turn-helix domain-containing protein</fullName>
    </submittedName>
</protein>
<dbReference type="PANTHER" id="PTHR45641:SF19">
    <property type="entry name" value="NEPHROCYSTIN-3"/>
    <property type="match status" value="1"/>
</dbReference>
<dbReference type="STRING" id="2325.TKV_c21960"/>
<dbReference type="Gene3D" id="1.25.40.10">
    <property type="entry name" value="Tetratricopeptide repeat domain"/>
    <property type="match status" value="4"/>
</dbReference>
<dbReference type="HOGENOM" id="CLU_051642_0_0_9"/>
<feature type="repeat" description="TPR" evidence="3">
    <location>
        <begin position="283"/>
        <end position="316"/>
    </location>
</feature>
<dbReference type="Proteomes" id="UP000029669">
    <property type="component" value="Chromosome"/>
</dbReference>
<dbReference type="SUPFAM" id="SSF47413">
    <property type="entry name" value="lambda repressor-like DNA-binding domains"/>
    <property type="match status" value="1"/>
</dbReference>
<gene>
    <name evidence="6" type="ORF">TKV_c21960</name>
</gene>
<dbReference type="eggNOG" id="COG1396">
    <property type="taxonomic scope" value="Bacteria"/>
</dbReference>
<evidence type="ECO:0000313" key="7">
    <source>
        <dbReference type="Proteomes" id="UP000029669"/>
    </source>
</evidence>
<dbReference type="PROSITE" id="PS50943">
    <property type="entry name" value="HTH_CROC1"/>
    <property type="match status" value="1"/>
</dbReference>